<name>A0A376AG05_9HYPH</name>
<evidence type="ECO:0000256" key="1">
    <source>
        <dbReference type="SAM" id="MobiDB-lite"/>
    </source>
</evidence>
<proteinExistence type="predicted"/>
<sequence length="102" mass="11467">MRQVPAGLRIAGDRSCQQWRPAQPGRCFFVPIFRPSPFPFVLTVAIFAAWPRHRKIPPPPLVSRRLPRHRSKARLSPGRPSREARRIGASRRGNCPAPSPTG</sequence>
<protein>
    <submittedName>
        <fullName evidence="2">Uncharacterized protein</fullName>
    </submittedName>
</protein>
<organism evidence="2 3">
    <name type="scientific">Ciceribacter selenitireducens ATCC BAA-1503</name>
    <dbReference type="NCBI Taxonomy" id="1336235"/>
    <lineage>
        <taxon>Bacteria</taxon>
        <taxon>Pseudomonadati</taxon>
        <taxon>Pseudomonadota</taxon>
        <taxon>Alphaproteobacteria</taxon>
        <taxon>Hyphomicrobiales</taxon>
        <taxon>Rhizobiaceae</taxon>
        <taxon>Ciceribacter</taxon>
    </lineage>
</organism>
<evidence type="ECO:0000313" key="2">
    <source>
        <dbReference type="EMBL" id="SSC66752.1"/>
    </source>
</evidence>
<dbReference type="Proteomes" id="UP000254764">
    <property type="component" value="Unassembled WGS sequence"/>
</dbReference>
<evidence type="ECO:0000313" key="3">
    <source>
        <dbReference type="Proteomes" id="UP000254764"/>
    </source>
</evidence>
<dbReference type="EMBL" id="UEYP01000002">
    <property type="protein sequence ID" value="SSC66752.1"/>
    <property type="molecule type" value="Genomic_DNA"/>
</dbReference>
<keyword evidence="3" id="KW-1185">Reference proteome</keyword>
<gene>
    <name evidence="2" type="ORF">RHIZ70_2460</name>
</gene>
<dbReference type="AlphaFoldDB" id="A0A376AG05"/>
<accession>A0A376AG05</accession>
<reference evidence="3" key="1">
    <citation type="submission" date="2018-07" db="EMBL/GenBank/DDBJ databases">
        <authorList>
            <person name="Peiro R."/>
            <person name="Begona"/>
            <person name="Cbmso G."/>
            <person name="Lopez M."/>
            <person name="Gonzalez S."/>
        </authorList>
    </citation>
    <scope>NUCLEOTIDE SEQUENCE [LARGE SCALE GENOMIC DNA]</scope>
</reference>
<feature type="region of interest" description="Disordered" evidence="1">
    <location>
        <begin position="54"/>
        <end position="102"/>
    </location>
</feature>